<dbReference type="Pfam" id="PF05699">
    <property type="entry name" value="Dimer_Tnp_hAT"/>
    <property type="match status" value="1"/>
</dbReference>
<reference evidence="2 3" key="1">
    <citation type="journal article" date="2018" name="BMC Genomics">
        <title>Comparative genome analyses reveal sequence features reflecting distinct modes of host-adaptation between dicot and monocot powdery mildew.</title>
        <authorList>
            <person name="Wu Y."/>
            <person name="Ma X."/>
            <person name="Pan Z."/>
            <person name="Kale S.D."/>
            <person name="Song Y."/>
            <person name="King H."/>
            <person name="Zhang Q."/>
            <person name="Presley C."/>
            <person name="Deng X."/>
            <person name="Wei C.I."/>
            <person name="Xiao S."/>
        </authorList>
    </citation>
    <scope>NUCLEOTIDE SEQUENCE [LARGE SCALE GENOMIC DNA]</scope>
    <source>
        <strain evidence="2">UCSC1</strain>
    </source>
</reference>
<evidence type="ECO:0000313" key="2">
    <source>
        <dbReference type="EMBL" id="RKF78996.1"/>
    </source>
</evidence>
<dbReference type="AlphaFoldDB" id="A0A420IWS8"/>
<name>A0A420IWS8_9PEZI</name>
<dbReference type="Proteomes" id="UP000285405">
    <property type="component" value="Unassembled WGS sequence"/>
</dbReference>
<accession>A0A420IWS8</accession>
<evidence type="ECO:0000313" key="3">
    <source>
        <dbReference type="Proteomes" id="UP000285405"/>
    </source>
</evidence>
<dbReference type="InterPro" id="IPR012337">
    <property type="entry name" value="RNaseH-like_sf"/>
</dbReference>
<sequence>MAAAARDYLAIPASEVAVERLFNTGRGLIGLRR</sequence>
<feature type="domain" description="HAT C-terminal dimerisation" evidence="1">
    <location>
        <begin position="3"/>
        <end position="26"/>
    </location>
</feature>
<comment type="caution">
    <text evidence="2">The sequence shown here is derived from an EMBL/GenBank/DDBJ whole genome shotgun (WGS) entry which is preliminary data.</text>
</comment>
<dbReference type="InterPro" id="IPR008906">
    <property type="entry name" value="HATC_C_dom"/>
</dbReference>
<protein>
    <recommendedName>
        <fullName evidence="1">HAT C-terminal dimerisation domain-containing protein</fullName>
    </recommendedName>
</protein>
<evidence type="ECO:0000259" key="1">
    <source>
        <dbReference type="Pfam" id="PF05699"/>
    </source>
</evidence>
<dbReference type="SUPFAM" id="SSF53098">
    <property type="entry name" value="Ribonuclease H-like"/>
    <property type="match status" value="1"/>
</dbReference>
<proteinExistence type="predicted"/>
<dbReference type="OrthoDB" id="3560146at2759"/>
<dbReference type="GO" id="GO:0046983">
    <property type="term" value="F:protein dimerization activity"/>
    <property type="evidence" value="ECO:0007669"/>
    <property type="project" value="InterPro"/>
</dbReference>
<dbReference type="EMBL" id="MCBR01005083">
    <property type="protein sequence ID" value="RKF78996.1"/>
    <property type="molecule type" value="Genomic_DNA"/>
</dbReference>
<gene>
    <name evidence="2" type="ORF">GcC1_050012</name>
</gene>
<organism evidence="2 3">
    <name type="scientific">Golovinomyces cichoracearum</name>
    <dbReference type="NCBI Taxonomy" id="62708"/>
    <lineage>
        <taxon>Eukaryota</taxon>
        <taxon>Fungi</taxon>
        <taxon>Dikarya</taxon>
        <taxon>Ascomycota</taxon>
        <taxon>Pezizomycotina</taxon>
        <taxon>Leotiomycetes</taxon>
        <taxon>Erysiphales</taxon>
        <taxon>Erysiphaceae</taxon>
        <taxon>Golovinomyces</taxon>
    </lineage>
</organism>